<dbReference type="RefSeq" id="WP_084370997.1">
    <property type="nucleotide sequence ID" value="NZ_FWYF01000001.1"/>
</dbReference>
<sequence length="331" mass="39015">MKKIFLLLFSVVVLSTSVSAQSKVDLIDTTNYYSFHLNYWLNMHHFLWTEAFLNVKADSSIVTVEFPSIDRSKFDSTLNYYKEVLVGKDLRYNDYMSGFKDWITDPNTSFEAIPAEFAEQMDILINFDPVYQKYFWLDHRAEVMAVFNENIDLIRKTENEFVDRITLLTRHYWQFDPPRVRVDLSYFGKSTTRTFGNNPYTTPFPTHVVMNVAGENEVPGNWLELLYHESAHGLILGNSYFVAGTIKDLGEAENLKLPRNLEHVYLFYFTGYIAKELLEKQGVKYPQMYMEREVYTQYYPLLEKYLKSYIKRKSTLSKATRNFLKELNKGQ</sequence>
<feature type="chain" id="PRO_5012958412" description="DUF4932 domain-containing protein" evidence="1">
    <location>
        <begin position="21"/>
        <end position="331"/>
    </location>
</feature>
<protein>
    <recommendedName>
        <fullName evidence="4">DUF4932 domain-containing protein</fullName>
    </recommendedName>
</protein>
<keyword evidence="1" id="KW-0732">Signal</keyword>
<proteinExistence type="predicted"/>
<gene>
    <name evidence="2" type="ORF">SAMN04488029_0678</name>
</gene>
<dbReference type="Proteomes" id="UP000192472">
    <property type="component" value="Unassembled WGS sequence"/>
</dbReference>
<dbReference type="OrthoDB" id="1155228at2"/>
<name>A0A1W2G6T3_REIFA</name>
<dbReference type="EMBL" id="FWYF01000001">
    <property type="protein sequence ID" value="SMD32333.1"/>
    <property type="molecule type" value="Genomic_DNA"/>
</dbReference>
<dbReference type="AlphaFoldDB" id="A0A1W2G6T3"/>
<organism evidence="2 3">
    <name type="scientific">Reichenbachiella faecimaris</name>
    <dbReference type="NCBI Taxonomy" id="692418"/>
    <lineage>
        <taxon>Bacteria</taxon>
        <taxon>Pseudomonadati</taxon>
        <taxon>Bacteroidota</taxon>
        <taxon>Cytophagia</taxon>
        <taxon>Cytophagales</taxon>
        <taxon>Reichenbachiellaceae</taxon>
        <taxon>Reichenbachiella</taxon>
    </lineage>
</organism>
<feature type="signal peptide" evidence="1">
    <location>
        <begin position="1"/>
        <end position="20"/>
    </location>
</feature>
<evidence type="ECO:0000256" key="1">
    <source>
        <dbReference type="SAM" id="SignalP"/>
    </source>
</evidence>
<evidence type="ECO:0000313" key="2">
    <source>
        <dbReference type="EMBL" id="SMD32333.1"/>
    </source>
</evidence>
<reference evidence="2 3" key="1">
    <citation type="submission" date="2017-04" db="EMBL/GenBank/DDBJ databases">
        <authorList>
            <person name="Afonso C.L."/>
            <person name="Miller P.J."/>
            <person name="Scott M.A."/>
            <person name="Spackman E."/>
            <person name="Goraichik I."/>
            <person name="Dimitrov K.M."/>
            <person name="Suarez D.L."/>
            <person name="Swayne D.E."/>
        </authorList>
    </citation>
    <scope>NUCLEOTIDE SEQUENCE [LARGE SCALE GENOMIC DNA]</scope>
    <source>
        <strain evidence="2 3">DSM 26133</strain>
    </source>
</reference>
<evidence type="ECO:0000313" key="3">
    <source>
        <dbReference type="Proteomes" id="UP000192472"/>
    </source>
</evidence>
<accession>A0A1W2G6T3</accession>
<keyword evidence="3" id="KW-1185">Reference proteome</keyword>
<evidence type="ECO:0008006" key="4">
    <source>
        <dbReference type="Google" id="ProtNLM"/>
    </source>
</evidence>